<keyword evidence="2" id="KW-0732">Signal</keyword>
<reference evidence="5" key="1">
    <citation type="journal article" date="2015" name="Nat. Genet.">
        <title>The genome and transcriptome of the zoonotic hookworm Ancylostoma ceylanicum identify infection-specific gene families.</title>
        <authorList>
            <person name="Schwarz E.M."/>
            <person name="Hu Y."/>
            <person name="Antoshechkin I."/>
            <person name="Miller M.M."/>
            <person name="Sternberg P.W."/>
            <person name="Aroian R.V."/>
        </authorList>
    </citation>
    <scope>NUCLEOTIDE SEQUENCE</scope>
    <source>
        <strain evidence="5">HY135</strain>
    </source>
</reference>
<feature type="domain" description="EGF-like" evidence="3">
    <location>
        <begin position="70"/>
        <end position="104"/>
    </location>
</feature>
<name>A0A016U2B3_9BILA</name>
<dbReference type="PROSITE" id="PS01186">
    <property type="entry name" value="EGF_2"/>
    <property type="match status" value="2"/>
</dbReference>
<keyword evidence="1" id="KW-0245">EGF-like domain</keyword>
<gene>
    <name evidence="4" type="primary">Acey_s0061.g3242</name>
    <name evidence="4" type="synonym">Acey-F40A3.2</name>
    <name evidence="4" type="ORF">Y032_0061g3242</name>
</gene>
<feature type="disulfide bond" evidence="1">
    <location>
        <begin position="94"/>
        <end position="103"/>
    </location>
</feature>
<feature type="signal peptide" evidence="2">
    <location>
        <begin position="1"/>
        <end position="16"/>
    </location>
</feature>
<evidence type="ECO:0000256" key="1">
    <source>
        <dbReference type="PROSITE-ProRule" id="PRU00076"/>
    </source>
</evidence>
<comment type="caution">
    <text evidence="1">Lacks conserved residue(s) required for the propagation of feature annotation.</text>
</comment>
<keyword evidence="5" id="KW-1185">Reference proteome</keyword>
<dbReference type="EMBL" id="JARK01001397">
    <property type="protein sequence ID" value="EYC09260.1"/>
    <property type="molecule type" value="Genomic_DNA"/>
</dbReference>
<dbReference type="OrthoDB" id="442731at2759"/>
<dbReference type="PROSITE" id="PS00022">
    <property type="entry name" value="EGF_1"/>
    <property type="match status" value="1"/>
</dbReference>
<organism evidence="4 5">
    <name type="scientific">Ancylostoma ceylanicum</name>
    <dbReference type="NCBI Taxonomy" id="53326"/>
    <lineage>
        <taxon>Eukaryota</taxon>
        <taxon>Metazoa</taxon>
        <taxon>Ecdysozoa</taxon>
        <taxon>Nematoda</taxon>
        <taxon>Chromadorea</taxon>
        <taxon>Rhabditida</taxon>
        <taxon>Rhabditina</taxon>
        <taxon>Rhabditomorpha</taxon>
        <taxon>Strongyloidea</taxon>
        <taxon>Ancylostomatidae</taxon>
        <taxon>Ancylostomatinae</taxon>
        <taxon>Ancylostoma</taxon>
    </lineage>
</organism>
<sequence>MRRYYLVFLLIGSSLAVLIKNKSCVNGELDGERCFCKDGWTGAMCHRRMNCDGYERHTNGSCIECAEGWIGPDCDAIDCNGHGAPNYDLTSCKCEKPYSGQFCETFVTKDIYSYYNNIVSQTGALGVLSCIPLLLIYARECFQLGCDILILQNMFPVCDRFAKRRQRERVEKHLTGTMITHPEKSVNREVVDSLLHGEEQ</sequence>
<dbReference type="AlphaFoldDB" id="A0A016U2B3"/>
<dbReference type="InterPro" id="IPR000742">
    <property type="entry name" value="EGF"/>
</dbReference>
<dbReference type="STRING" id="53326.A0A016U2B3"/>
<dbReference type="Proteomes" id="UP000024635">
    <property type="component" value="Unassembled WGS sequence"/>
</dbReference>
<feature type="chain" id="PRO_5001491860" description="EGF-like domain-containing protein" evidence="2">
    <location>
        <begin position="17"/>
        <end position="200"/>
    </location>
</feature>
<comment type="caution">
    <text evidence="4">The sequence shown here is derived from an EMBL/GenBank/DDBJ whole genome shotgun (WGS) entry which is preliminary data.</text>
</comment>
<evidence type="ECO:0000259" key="3">
    <source>
        <dbReference type="PROSITE" id="PS50026"/>
    </source>
</evidence>
<dbReference type="PROSITE" id="PS50026">
    <property type="entry name" value="EGF_3"/>
    <property type="match status" value="1"/>
</dbReference>
<evidence type="ECO:0000313" key="5">
    <source>
        <dbReference type="Proteomes" id="UP000024635"/>
    </source>
</evidence>
<evidence type="ECO:0000256" key="2">
    <source>
        <dbReference type="SAM" id="SignalP"/>
    </source>
</evidence>
<accession>A0A016U2B3</accession>
<protein>
    <recommendedName>
        <fullName evidence="3">EGF-like domain-containing protein</fullName>
    </recommendedName>
</protein>
<proteinExistence type="predicted"/>
<keyword evidence="1" id="KW-1015">Disulfide bond</keyword>
<evidence type="ECO:0000313" key="4">
    <source>
        <dbReference type="EMBL" id="EYC09260.1"/>
    </source>
</evidence>